<dbReference type="GO" id="GO:0035591">
    <property type="term" value="F:signaling adaptor activity"/>
    <property type="evidence" value="ECO:0007669"/>
    <property type="project" value="TreeGrafter"/>
</dbReference>
<evidence type="ECO:0000313" key="4">
    <source>
        <dbReference type="Proteomes" id="UP000007364"/>
    </source>
</evidence>
<dbReference type="InterPro" id="IPR032675">
    <property type="entry name" value="LRR_dom_sf"/>
</dbReference>
<keyword evidence="1" id="KW-0433">Leucine-rich repeat</keyword>
<dbReference type="eggNOG" id="COG4886">
    <property type="taxonomic scope" value="Bacteria"/>
</dbReference>
<evidence type="ECO:0008006" key="5">
    <source>
        <dbReference type="Google" id="ProtNLM"/>
    </source>
</evidence>
<dbReference type="PROSITE" id="PS51257">
    <property type="entry name" value="PROKAR_LIPOPROTEIN"/>
    <property type="match status" value="1"/>
</dbReference>
<dbReference type="RefSeq" id="WP_008990571.1">
    <property type="nucleotide sequence ID" value="NZ_AMSG01000003.1"/>
</dbReference>
<sequence length="579" mass="65216">MNKLHYLLLAFIIILSCSKDKDVEEITTPVEEAEPEIIQKEKGQGRQAFTLDFSTTSSKDLSIKRIYEIVYEGPNNSKSGFALISIKDSVGELVFNREKVDVLLTDKNYVTSELELEAGTYSLTEFILIDVNEIAIAMVPQAKASLGKLTENSLPISFTVKDEELTVTKAENIGTDGYTKEDFGYDNLDLDFPNSTDFFSLVVDETIGGKPKSIVIESMTNSVYQVDWGDGTIEKYYPDLGNVFEVNELKHTYELPGLYTIEISGPLETIQGLRFYSTYEGGAYSTNLISADLSKLKLLNNLELYYGKLTTLNTSENTLLESLELGYNEIETLDLKNNLELKNLSLHDNQLANLDISKNKELEFLWLATNQISSIDIQNNTALKVVSFRENQLRELDLSKNISLVRIDISDNKLSELSTSNNISLGEINVGRNLLTGIDFSKNVNLERIDLYGNKIVDIDLSFNTKLKNLYINNNLLEIIDISNNVEIDRLIVEGNNLTTLDIANNPKIFDLEIGGNQFSGKQLDEIISLVYDRTVSNSIFDGYINFKNNPGTEELDDTTLQKINDLVVNYNWFFNNNN</sequence>
<comment type="caution">
    <text evidence="3">The sequence shown here is derived from an EMBL/GenBank/DDBJ whole genome shotgun (WGS) entry which is preliminary data.</text>
</comment>
<keyword evidence="4" id="KW-1185">Reference proteome</keyword>
<keyword evidence="2" id="KW-0677">Repeat</keyword>
<dbReference type="PANTHER" id="PTHR47566:SF1">
    <property type="entry name" value="PROTEIN NUD1"/>
    <property type="match status" value="1"/>
</dbReference>
<dbReference type="Proteomes" id="UP000007364">
    <property type="component" value="Unassembled WGS sequence"/>
</dbReference>
<organism evidence="3 4">
    <name type="scientific">Galbibacter marinus</name>
    <dbReference type="NCBI Taxonomy" id="555500"/>
    <lineage>
        <taxon>Bacteria</taxon>
        <taxon>Pseudomonadati</taxon>
        <taxon>Bacteroidota</taxon>
        <taxon>Flavobacteriia</taxon>
        <taxon>Flavobacteriales</taxon>
        <taxon>Flavobacteriaceae</taxon>
        <taxon>Galbibacter</taxon>
    </lineage>
</organism>
<gene>
    <name evidence="3" type="ORF">I215_03490</name>
</gene>
<dbReference type="AlphaFoldDB" id="K2PTR4"/>
<accession>K2PTR4</accession>
<dbReference type="EMBL" id="AMSG01000003">
    <property type="protein sequence ID" value="EKF55975.1"/>
    <property type="molecule type" value="Genomic_DNA"/>
</dbReference>
<proteinExistence type="predicted"/>
<reference evidence="3 4" key="1">
    <citation type="journal article" date="2012" name="J. Bacteriol.">
        <title>Genome Sequence of Galbibacter marinum Type Strain ck-I2-15.</title>
        <authorList>
            <person name="Lai Q."/>
            <person name="Li C."/>
            <person name="Shao Z."/>
        </authorList>
    </citation>
    <scope>NUCLEOTIDE SEQUENCE [LARGE SCALE GENOMIC DNA]</scope>
    <source>
        <strain evidence="4">ck-I2-15</strain>
    </source>
</reference>
<dbReference type="SUPFAM" id="SSF52058">
    <property type="entry name" value="L domain-like"/>
    <property type="match status" value="1"/>
</dbReference>
<name>K2PTR4_9FLAO</name>
<evidence type="ECO:0000313" key="3">
    <source>
        <dbReference type="EMBL" id="EKF55975.1"/>
    </source>
</evidence>
<dbReference type="Gene3D" id="3.80.10.10">
    <property type="entry name" value="Ribonuclease Inhibitor"/>
    <property type="match status" value="1"/>
</dbReference>
<dbReference type="STRING" id="555500.I215_03490"/>
<dbReference type="OrthoDB" id="1439291at2"/>
<evidence type="ECO:0000256" key="2">
    <source>
        <dbReference type="ARBA" id="ARBA00022737"/>
    </source>
</evidence>
<dbReference type="PANTHER" id="PTHR47566">
    <property type="match status" value="1"/>
</dbReference>
<protein>
    <recommendedName>
        <fullName evidence="5">PKD domain-containing protein</fullName>
    </recommendedName>
</protein>
<evidence type="ECO:0000256" key="1">
    <source>
        <dbReference type="ARBA" id="ARBA00022614"/>
    </source>
</evidence>
<dbReference type="InterPro" id="IPR052574">
    <property type="entry name" value="CDIRP"/>
</dbReference>